<evidence type="ECO:0000313" key="7">
    <source>
        <dbReference type="Proteomes" id="UP000265619"/>
    </source>
</evidence>
<dbReference type="OrthoDB" id="9807558at2"/>
<evidence type="ECO:0000256" key="3">
    <source>
        <dbReference type="ARBA" id="ARBA00023163"/>
    </source>
</evidence>
<accession>A0A9X8GS36</accession>
<keyword evidence="1" id="KW-0805">Transcription regulation</keyword>
<dbReference type="SUPFAM" id="SSF55781">
    <property type="entry name" value="GAF domain-like"/>
    <property type="match status" value="1"/>
</dbReference>
<dbReference type="GO" id="GO:0003700">
    <property type="term" value="F:DNA-binding transcription factor activity"/>
    <property type="evidence" value="ECO:0007669"/>
    <property type="project" value="TreeGrafter"/>
</dbReference>
<evidence type="ECO:0000256" key="2">
    <source>
        <dbReference type="ARBA" id="ARBA00023125"/>
    </source>
</evidence>
<proteinExistence type="predicted"/>
<dbReference type="InterPro" id="IPR005471">
    <property type="entry name" value="Tscrpt_reg_IclR_N"/>
</dbReference>
<dbReference type="RefSeq" id="WP_119558817.1">
    <property type="nucleotide sequence ID" value="NZ_QXMN01000173.1"/>
</dbReference>
<dbReference type="SUPFAM" id="SSF46785">
    <property type="entry name" value="Winged helix' DNA-binding domain"/>
    <property type="match status" value="1"/>
</dbReference>
<dbReference type="InterPro" id="IPR029016">
    <property type="entry name" value="GAF-like_dom_sf"/>
</dbReference>
<organism evidence="6 7">
    <name type="scientific">Acidovorax cavernicola</name>
    <dbReference type="NCBI Taxonomy" id="1675792"/>
    <lineage>
        <taxon>Bacteria</taxon>
        <taxon>Pseudomonadati</taxon>
        <taxon>Pseudomonadota</taxon>
        <taxon>Betaproteobacteria</taxon>
        <taxon>Burkholderiales</taxon>
        <taxon>Comamonadaceae</taxon>
        <taxon>Acidovorax</taxon>
    </lineage>
</organism>
<keyword evidence="7" id="KW-1185">Reference proteome</keyword>
<evidence type="ECO:0000259" key="5">
    <source>
        <dbReference type="PROSITE" id="PS51078"/>
    </source>
</evidence>
<dbReference type="Pfam" id="PF01614">
    <property type="entry name" value="IclR_C"/>
    <property type="match status" value="1"/>
</dbReference>
<dbReference type="Pfam" id="PF09339">
    <property type="entry name" value="HTH_IclR"/>
    <property type="match status" value="1"/>
</dbReference>
<keyword evidence="3" id="KW-0804">Transcription</keyword>
<evidence type="ECO:0000259" key="4">
    <source>
        <dbReference type="PROSITE" id="PS51077"/>
    </source>
</evidence>
<gene>
    <name evidence="6" type="ORF">D3H34_32185</name>
</gene>
<sequence length="273" mass="30702">MPDDTPASSEAYKDIRSLARGIALLKCMNQMPGGTATTTELGQMTQMHRTTVKRMLETLRHSRFLDYEAHSGLYRLAPRVMRLSHGFTPRSLMARLAWPFMLRLSKQLLWPCTLSSFEGDAMHIRRSTQPYSPLSFHPGTPGRLLPMLSTAAGKAYLAFSSDLTRQAVLDLLARSGQWNLDAQRARQHLDQELADTVARGYSMNLGDWQLEPRFGALAVPLKYQGNVSLCLSVTFVKNVFEQRQAAQQMASALLRCRDDIEQACTDCGENELY</sequence>
<dbReference type="InterPro" id="IPR050707">
    <property type="entry name" value="HTH_MetabolicPath_Reg"/>
</dbReference>
<comment type="caution">
    <text evidence="6">The sequence shown here is derived from an EMBL/GenBank/DDBJ whole genome shotgun (WGS) entry which is preliminary data.</text>
</comment>
<dbReference type="InterPro" id="IPR014757">
    <property type="entry name" value="Tscrpt_reg_IclR_C"/>
</dbReference>
<dbReference type="EMBL" id="QXMN01000173">
    <property type="protein sequence ID" value="RIX71264.1"/>
    <property type="molecule type" value="Genomic_DNA"/>
</dbReference>
<feature type="domain" description="IclR-ED" evidence="5">
    <location>
        <begin position="79"/>
        <end position="266"/>
    </location>
</feature>
<reference evidence="6 7" key="1">
    <citation type="submission" date="2018-09" db="EMBL/GenBank/DDBJ databases">
        <title>Acidovorax cavernicola nov. sp. isolated from Gruta de las Maravillas (Aracena, Spain).</title>
        <authorList>
            <person name="Jurado V."/>
            <person name="Gutierrez-Patricio S."/>
            <person name="Gonzalez-Pimentel J.L."/>
            <person name="Miller A.Z."/>
            <person name="Laiz L."/>
            <person name="Saiz-Jimenez C."/>
        </authorList>
    </citation>
    <scope>NUCLEOTIDE SEQUENCE [LARGE SCALE GENOMIC DNA]</scope>
    <source>
        <strain evidence="6 7">1011MAR4D40.2</strain>
    </source>
</reference>
<keyword evidence="2" id="KW-0238">DNA-binding</keyword>
<dbReference type="Proteomes" id="UP000265619">
    <property type="component" value="Unassembled WGS sequence"/>
</dbReference>
<dbReference type="PROSITE" id="PS51078">
    <property type="entry name" value="ICLR_ED"/>
    <property type="match status" value="1"/>
</dbReference>
<name>A0A9X8GS36_9BURK</name>
<dbReference type="InterPro" id="IPR036390">
    <property type="entry name" value="WH_DNA-bd_sf"/>
</dbReference>
<dbReference type="PANTHER" id="PTHR30136:SF23">
    <property type="entry name" value="DNA-BINDING TRANSCRIPTIONAL ACTIVATOR MHPR"/>
    <property type="match status" value="1"/>
</dbReference>
<dbReference type="PROSITE" id="PS51077">
    <property type="entry name" value="HTH_ICLR"/>
    <property type="match status" value="1"/>
</dbReference>
<dbReference type="GO" id="GO:0045892">
    <property type="term" value="P:negative regulation of DNA-templated transcription"/>
    <property type="evidence" value="ECO:0007669"/>
    <property type="project" value="TreeGrafter"/>
</dbReference>
<dbReference type="Gene3D" id="3.30.450.40">
    <property type="match status" value="1"/>
</dbReference>
<dbReference type="PANTHER" id="PTHR30136">
    <property type="entry name" value="HELIX-TURN-HELIX TRANSCRIPTIONAL REGULATOR, ICLR FAMILY"/>
    <property type="match status" value="1"/>
</dbReference>
<protein>
    <submittedName>
        <fullName evidence="6">Transcriptional regulator</fullName>
    </submittedName>
</protein>
<dbReference type="AlphaFoldDB" id="A0A9X8GS36"/>
<dbReference type="InterPro" id="IPR036388">
    <property type="entry name" value="WH-like_DNA-bd_sf"/>
</dbReference>
<dbReference type="Gene3D" id="1.10.10.10">
    <property type="entry name" value="Winged helix-like DNA-binding domain superfamily/Winged helix DNA-binding domain"/>
    <property type="match status" value="1"/>
</dbReference>
<evidence type="ECO:0000256" key="1">
    <source>
        <dbReference type="ARBA" id="ARBA00023015"/>
    </source>
</evidence>
<evidence type="ECO:0000313" key="6">
    <source>
        <dbReference type="EMBL" id="RIX71264.1"/>
    </source>
</evidence>
<dbReference type="SMART" id="SM00346">
    <property type="entry name" value="HTH_ICLR"/>
    <property type="match status" value="1"/>
</dbReference>
<feature type="domain" description="HTH iclR-type" evidence="4">
    <location>
        <begin position="15"/>
        <end position="78"/>
    </location>
</feature>
<dbReference type="GO" id="GO:0003677">
    <property type="term" value="F:DNA binding"/>
    <property type="evidence" value="ECO:0007669"/>
    <property type="project" value="UniProtKB-KW"/>
</dbReference>